<organism evidence="1">
    <name type="scientific">candidate division CPR3 bacterium</name>
    <dbReference type="NCBI Taxonomy" id="2268181"/>
    <lineage>
        <taxon>Bacteria</taxon>
        <taxon>Bacteria division CPR3</taxon>
    </lineage>
</organism>
<reference evidence="1" key="1">
    <citation type="journal article" date="2020" name="mSystems">
        <title>Genome- and Community-Level Interaction Insights into Carbon Utilization and Element Cycling Functions of Hydrothermarchaeota in Hydrothermal Sediment.</title>
        <authorList>
            <person name="Zhou Z."/>
            <person name="Liu Y."/>
            <person name="Xu W."/>
            <person name="Pan J."/>
            <person name="Luo Z.H."/>
            <person name="Li M."/>
        </authorList>
    </citation>
    <scope>NUCLEOTIDE SEQUENCE [LARGE SCALE GENOMIC DNA]</scope>
    <source>
        <strain evidence="1">HyVt-369</strain>
    </source>
</reference>
<name>A0A7C1T5N3_UNCC3</name>
<dbReference type="EMBL" id="DRHL01000072">
    <property type="protein sequence ID" value="HEB13599.1"/>
    <property type="molecule type" value="Genomic_DNA"/>
</dbReference>
<dbReference type="AlphaFoldDB" id="A0A7C1T5N3"/>
<dbReference type="Proteomes" id="UP000885695">
    <property type="component" value="Unassembled WGS sequence"/>
</dbReference>
<comment type="caution">
    <text evidence="1">The sequence shown here is derived from an EMBL/GenBank/DDBJ whole genome shotgun (WGS) entry which is preliminary data.</text>
</comment>
<proteinExistence type="predicted"/>
<sequence length="139" mass="16277">MRLTSKRKKAPKWFIEENKKAKEYFEEVAKMLNVSVEWLDSATGKQKMEVVKNLGLTKKDQQEIEWLIVASSGLKEYSWAKFRLENKDNDFGVDAEHLKYDKKKEEIVLSSPFSSIQRQIEKVFGGRVEAHFHDAQPKQ</sequence>
<gene>
    <name evidence="1" type="ORF">ENI13_01315</name>
</gene>
<evidence type="ECO:0000313" key="1">
    <source>
        <dbReference type="EMBL" id="HEB13599.1"/>
    </source>
</evidence>
<accession>A0A7C1T5N3</accession>
<protein>
    <submittedName>
        <fullName evidence="1">Uncharacterized protein</fullName>
    </submittedName>
</protein>